<name>A0A445MUL7_9BACT</name>
<dbReference type="Pfam" id="PF01850">
    <property type="entry name" value="PIN"/>
    <property type="match status" value="1"/>
</dbReference>
<protein>
    <submittedName>
        <fullName evidence="2">Ribonuclease VapC</fullName>
        <ecNumber evidence="2">3.1.-.-</ecNumber>
    </submittedName>
</protein>
<gene>
    <name evidence="2" type="primary">vapC</name>
    <name evidence="2" type="ORF">PITCH_A1700009</name>
</gene>
<dbReference type="SUPFAM" id="SSF88723">
    <property type="entry name" value="PIN domain-like"/>
    <property type="match status" value="1"/>
</dbReference>
<organism evidence="2">
    <name type="scientific">uncultured Desulfobacterium sp</name>
    <dbReference type="NCBI Taxonomy" id="201089"/>
    <lineage>
        <taxon>Bacteria</taxon>
        <taxon>Pseudomonadati</taxon>
        <taxon>Thermodesulfobacteriota</taxon>
        <taxon>Desulfobacteria</taxon>
        <taxon>Desulfobacterales</taxon>
        <taxon>Desulfobacteriaceae</taxon>
        <taxon>Desulfobacterium</taxon>
        <taxon>environmental samples</taxon>
    </lineage>
</organism>
<reference evidence="2" key="1">
    <citation type="submission" date="2018-01" db="EMBL/GenBank/DDBJ databases">
        <authorList>
            <person name="Regsiter A."/>
            <person name="William W."/>
        </authorList>
    </citation>
    <scope>NUCLEOTIDE SEQUENCE</scope>
    <source>
        <strain evidence="2">TRIP AH-1</strain>
    </source>
</reference>
<sequence>MKRKRVLDSYAMLAYLNKEKGFDSVRQALSDAQSSGINILMNQINVGETFYILYRKRGKDKANYFLETILAGLPIVHVANTFDLVIEAALIKAGYPISFADCFSVCTAARENAVIMTGDPEFRRVEHLVDIEWI</sequence>
<evidence type="ECO:0000313" key="2">
    <source>
        <dbReference type="EMBL" id="SPD73133.1"/>
    </source>
</evidence>
<dbReference type="InterPro" id="IPR002716">
    <property type="entry name" value="PIN_dom"/>
</dbReference>
<keyword evidence="2" id="KW-0378">Hydrolase</keyword>
<dbReference type="GO" id="GO:0016787">
    <property type="term" value="F:hydrolase activity"/>
    <property type="evidence" value="ECO:0007669"/>
    <property type="project" value="UniProtKB-KW"/>
</dbReference>
<dbReference type="EMBL" id="OJIN01000080">
    <property type="protein sequence ID" value="SPD73133.1"/>
    <property type="molecule type" value="Genomic_DNA"/>
</dbReference>
<dbReference type="CDD" id="cd18689">
    <property type="entry name" value="PIN_VapC-like"/>
    <property type="match status" value="1"/>
</dbReference>
<evidence type="ECO:0000259" key="1">
    <source>
        <dbReference type="Pfam" id="PF01850"/>
    </source>
</evidence>
<dbReference type="Gene3D" id="3.40.50.1010">
    <property type="entry name" value="5'-nuclease"/>
    <property type="match status" value="1"/>
</dbReference>
<dbReference type="InterPro" id="IPR029060">
    <property type="entry name" value="PIN-like_dom_sf"/>
</dbReference>
<feature type="domain" description="PIN" evidence="1">
    <location>
        <begin position="6"/>
        <end position="127"/>
    </location>
</feature>
<dbReference type="EC" id="3.1.-.-" evidence="2"/>
<proteinExistence type="predicted"/>
<accession>A0A445MUL7</accession>
<dbReference type="AlphaFoldDB" id="A0A445MUL7"/>